<reference evidence="10 11" key="1">
    <citation type="submission" date="2024-10" db="EMBL/GenBank/DDBJ databases">
        <title>Updated reference genomes for cyclostephanoid diatoms.</title>
        <authorList>
            <person name="Roberts W.R."/>
            <person name="Alverson A.J."/>
        </authorList>
    </citation>
    <scope>NUCLEOTIDE SEQUENCE [LARGE SCALE GENOMIC DNA]</scope>
    <source>
        <strain evidence="10 11">AJA276-08</strain>
    </source>
</reference>
<keyword evidence="5" id="KW-0418">Kinase</keyword>
<dbReference type="PANTHER" id="PTHR24356">
    <property type="entry name" value="SERINE/THREONINE-PROTEIN KINASE"/>
    <property type="match status" value="1"/>
</dbReference>
<dbReference type="EMBL" id="JALLAZ020001847">
    <property type="protein sequence ID" value="KAL3761676.1"/>
    <property type="molecule type" value="Genomic_DNA"/>
</dbReference>
<dbReference type="PROSITE" id="PS50011">
    <property type="entry name" value="PROTEIN_KINASE_DOM"/>
    <property type="match status" value="1"/>
</dbReference>
<dbReference type="Proteomes" id="UP001530315">
    <property type="component" value="Unassembled WGS sequence"/>
</dbReference>
<protein>
    <recommendedName>
        <fullName evidence="1">non-specific serine/threonine protein kinase</fullName>
        <ecNumber evidence="1">2.7.11.1</ecNumber>
    </recommendedName>
</protein>
<keyword evidence="6" id="KW-0067">ATP-binding</keyword>
<dbReference type="InterPro" id="IPR050236">
    <property type="entry name" value="Ser_Thr_kinase_AGC"/>
</dbReference>
<evidence type="ECO:0000256" key="3">
    <source>
        <dbReference type="ARBA" id="ARBA00022679"/>
    </source>
</evidence>
<dbReference type="GO" id="GO:0005524">
    <property type="term" value="F:ATP binding"/>
    <property type="evidence" value="ECO:0007669"/>
    <property type="project" value="UniProtKB-KW"/>
</dbReference>
<gene>
    <name evidence="10" type="ORF">ACHAW5_002656</name>
</gene>
<dbReference type="Gene3D" id="1.10.510.10">
    <property type="entry name" value="Transferase(Phosphotransferase) domain 1"/>
    <property type="match status" value="1"/>
</dbReference>
<organism evidence="10 11">
    <name type="scientific">Stephanodiscus triporus</name>
    <dbReference type="NCBI Taxonomy" id="2934178"/>
    <lineage>
        <taxon>Eukaryota</taxon>
        <taxon>Sar</taxon>
        <taxon>Stramenopiles</taxon>
        <taxon>Ochrophyta</taxon>
        <taxon>Bacillariophyta</taxon>
        <taxon>Coscinodiscophyceae</taxon>
        <taxon>Thalassiosirophycidae</taxon>
        <taxon>Stephanodiscales</taxon>
        <taxon>Stephanodiscaceae</taxon>
        <taxon>Stephanodiscus</taxon>
    </lineage>
</organism>
<evidence type="ECO:0000256" key="1">
    <source>
        <dbReference type="ARBA" id="ARBA00012513"/>
    </source>
</evidence>
<feature type="domain" description="Protein kinase" evidence="9">
    <location>
        <begin position="14"/>
        <end position="343"/>
    </location>
</feature>
<dbReference type="PANTHER" id="PTHR24356:SF163">
    <property type="entry name" value="3-PHOSPHOINOSITIDE-DEPENDENT PROTEIN KINASE 1-RELATED"/>
    <property type="match status" value="1"/>
</dbReference>
<proteinExistence type="predicted"/>
<dbReference type="Pfam" id="PF00069">
    <property type="entry name" value="Pkinase"/>
    <property type="match status" value="1"/>
</dbReference>
<evidence type="ECO:0000259" key="9">
    <source>
        <dbReference type="PROSITE" id="PS50011"/>
    </source>
</evidence>
<dbReference type="GO" id="GO:0004674">
    <property type="term" value="F:protein serine/threonine kinase activity"/>
    <property type="evidence" value="ECO:0007669"/>
    <property type="project" value="UniProtKB-KW"/>
</dbReference>
<evidence type="ECO:0000256" key="6">
    <source>
        <dbReference type="ARBA" id="ARBA00022840"/>
    </source>
</evidence>
<evidence type="ECO:0000256" key="2">
    <source>
        <dbReference type="ARBA" id="ARBA00022527"/>
    </source>
</evidence>
<comment type="catalytic activity">
    <reaction evidence="7">
        <text>L-threonyl-[protein] + ATP = O-phospho-L-threonyl-[protein] + ADP + H(+)</text>
        <dbReference type="Rhea" id="RHEA:46608"/>
        <dbReference type="Rhea" id="RHEA-COMP:11060"/>
        <dbReference type="Rhea" id="RHEA-COMP:11605"/>
        <dbReference type="ChEBI" id="CHEBI:15378"/>
        <dbReference type="ChEBI" id="CHEBI:30013"/>
        <dbReference type="ChEBI" id="CHEBI:30616"/>
        <dbReference type="ChEBI" id="CHEBI:61977"/>
        <dbReference type="ChEBI" id="CHEBI:456216"/>
        <dbReference type="EC" id="2.7.11.1"/>
    </reaction>
</comment>
<dbReference type="AlphaFoldDB" id="A0ABD3MI88"/>
<dbReference type="EC" id="2.7.11.1" evidence="1"/>
<evidence type="ECO:0000256" key="5">
    <source>
        <dbReference type="ARBA" id="ARBA00022777"/>
    </source>
</evidence>
<accession>A0ABD3MI88</accession>
<comment type="caution">
    <text evidence="10">The sequence shown here is derived from an EMBL/GenBank/DDBJ whole genome shotgun (WGS) entry which is preliminary data.</text>
</comment>
<dbReference type="Gene3D" id="3.30.200.20">
    <property type="entry name" value="Phosphorylase Kinase, domain 1"/>
    <property type="match status" value="1"/>
</dbReference>
<name>A0ABD3MI88_9STRA</name>
<evidence type="ECO:0000313" key="10">
    <source>
        <dbReference type="EMBL" id="KAL3761676.1"/>
    </source>
</evidence>
<sequence length="392" mass="43814">MDKSNQRHYSPSDFVYGPTVGEGRFGTVIYAELKPAEQDPTAVADTSSQHESRGYAIKVIPKSEIFRHNQLQAVLMEKHILCEVLSSRAENPSELFMKLFLCFHDASFVYFVLELCAGGTLLSLIQSCASNSIDSESPGMCVSWVEYYSGQLLRAIEYLHQRGVVHRDLSPQNIALTFPNGEIKLGDFGGAAILRAHEHEGELRMWVPTGSPPGQSSDFVGNPDYASPEMVRGSNDDDTLSPSMDIWSFGCLVYHMLVGESPFHAASDHLAVQRVLDFANRKMEICFPPTIDEAAKDLISLLLSIDPDSRLGMQDGVIELNNTCHSTEIGQKRYISIRNHSFFHTNDETTIWMSLESKTIEPPYKPAQPKWMADLHSGDDTLKSFESIRFDL</sequence>
<dbReference type="SUPFAM" id="SSF56112">
    <property type="entry name" value="Protein kinase-like (PK-like)"/>
    <property type="match status" value="1"/>
</dbReference>
<comment type="catalytic activity">
    <reaction evidence="8">
        <text>L-seryl-[protein] + ATP = O-phospho-L-seryl-[protein] + ADP + H(+)</text>
        <dbReference type="Rhea" id="RHEA:17989"/>
        <dbReference type="Rhea" id="RHEA-COMP:9863"/>
        <dbReference type="Rhea" id="RHEA-COMP:11604"/>
        <dbReference type="ChEBI" id="CHEBI:15378"/>
        <dbReference type="ChEBI" id="CHEBI:29999"/>
        <dbReference type="ChEBI" id="CHEBI:30616"/>
        <dbReference type="ChEBI" id="CHEBI:83421"/>
        <dbReference type="ChEBI" id="CHEBI:456216"/>
        <dbReference type="EC" id="2.7.11.1"/>
    </reaction>
</comment>
<dbReference type="InterPro" id="IPR000719">
    <property type="entry name" value="Prot_kinase_dom"/>
</dbReference>
<evidence type="ECO:0000256" key="8">
    <source>
        <dbReference type="ARBA" id="ARBA00048679"/>
    </source>
</evidence>
<keyword evidence="11" id="KW-1185">Reference proteome</keyword>
<keyword evidence="3" id="KW-0808">Transferase</keyword>
<keyword evidence="2" id="KW-0723">Serine/threonine-protein kinase</keyword>
<evidence type="ECO:0000256" key="7">
    <source>
        <dbReference type="ARBA" id="ARBA00047899"/>
    </source>
</evidence>
<dbReference type="InterPro" id="IPR011009">
    <property type="entry name" value="Kinase-like_dom_sf"/>
</dbReference>
<evidence type="ECO:0000256" key="4">
    <source>
        <dbReference type="ARBA" id="ARBA00022741"/>
    </source>
</evidence>
<evidence type="ECO:0000313" key="11">
    <source>
        <dbReference type="Proteomes" id="UP001530315"/>
    </source>
</evidence>
<keyword evidence="4" id="KW-0547">Nucleotide-binding</keyword>